<evidence type="ECO:0000313" key="1">
    <source>
        <dbReference type="EMBL" id="TDF72817.1"/>
    </source>
</evidence>
<reference evidence="1" key="1">
    <citation type="submission" date="2019-03" db="EMBL/GenBank/DDBJ databases">
        <title>Candidatus Syntrophosphaera thermopropionivorans: a novel player in syntrophic propionate oxidation during anaerobic digestion.</title>
        <authorList>
            <person name="Dyksma S."/>
        </authorList>
    </citation>
    <scope>NUCLEOTIDE SEQUENCE</scope>
    <source>
        <strain evidence="1">W5</strain>
    </source>
</reference>
<accession>A0AC61QIM2</accession>
<dbReference type="EMBL" id="SMOG01000015">
    <property type="protein sequence ID" value="TDF72817.1"/>
    <property type="molecule type" value="Genomic_DNA"/>
</dbReference>
<name>A0AC61QIM2_9BACT</name>
<protein>
    <submittedName>
        <fullName evidence="1">Uncharacterized protein</fullName>
    </submittedName>
</protein>
<gene>
    <name evidence="1" type="ORF">E0946_05230</name>
</gene>
<keyword evidence="2" id="KW-1185">Reference proteome</keyword>
<dbReference type="Proteomes" id="UP000294588">
    <property type="component" value="Unassembled WGS sequence"/>
</dbReference>
<organism evidence="1 2">
    <name type="scientific">Candidatus Syntrophosphaera thermopropionivorans</name>
    <dbReference type="NCBI Taxonomy" id="2593015"/>
    <lineage>
        <taxon>Bacteria</taxon>
        <taxon>Pseudomonadati</taxon>
        <taxon>Candidatus Cloacimonadota</taxon>
        <taxon>Candidatus Cloacimonadia</taxon>
        <taxon>Candidatus Cloacimonadales</taxon>
        <taxon>Candidatus Cloacimonadaceae</taxon>
        <taxon>Candidatus Syntrophosphaera</taxon>
    </lineage>
</organism>
<evidence type="ECO:0000313" key="2">
    <source>
        <dbReference type="Proteomes" id="UP000294588"/>
    </source>
</evidence>
<sequence length="1075" mass="124887">MSVVEQDFILQVYTRLRDIIFSSENLKNKFLLLRQLLESVYKKLSEDSNMSFSGLFARMKYIQEQLEIPSEIDYQLNQLRILSNKAAHEDDYQPTSKEWLSSVYAINKFLRWLNPEIEDSDIEDYLSKHQAQAFPPLSPQKRKDLLCIVKSWEVLKNNNQDAGLKIVGTLEEGIECTIYLNDMEDAGKKWSTLAKVLWQYCTLKCFRLTPIQGRAQNYQSNPTTLIVLEPDFLIDTSYLAECFTNNEMHPEDYILNRMISEPSSEKQIQGIIVNNILDELIRTPDMPFKELFKKSLIKQPISLVALGNNTVLNIYQNILRIHFPALKEFAASLRNVPVQLELSFFNPGYGLQGRVDILYEKDGKRHIVELKSGKAHIFDVWKNNKMQVIAYNMMLKKSGRNPLGYASIFYSSAGENALRHISSDMALEQELIMCRNRIVGLIHNLAIDPIPFFNWLKEQKVSSDNNFREAKLSKIIETLKNLEDYEYEWFLEQVRLLCREIWFEKTGGLNQNSIFGYNALWQESVNAKKQHYRILTSLKLEKIQFNELWFSIPDEDIITDFRIGDLVVLYREKMRVEQQEIIRGKIKYIDRERVKVQLNGGCREIEDSKSDLWAMEHDIIESALYAPLSSIFDFLQDKSGKRSLFLGIREPNAGIFNSSKQKSIDDVVDRMFAAKDYFVVQGPPGTGKTSGLLTQYIEKVFRETEHHILILSFTNRAVDEICLNLKKHSIPFIRTGQSETIKQELLEHLIAEQDFDEIEKIIKSNRIWVATVQSCNAWLNDMLNIVKIDELVIDEASQIIENNIIGIITKVGKTILIGDQNQLPPITLQTKETFKFRNQQLKSLCYDYYNKSMMERLFQVCETKGWNHSITMLNEHYRMHNQIASLVQEYYANALIPKLPLQLQDLVPQGNILVDSRLVWIEFPISEHLYYDSLQVQYIIQILKVFKQYGIIQNYDKDVGIVTPFRAMIQAIYKELPIDLRAITIDTVERFQGSERKNIIISLPLHHANDLSLTEALSSDGKVDRKLNVAITRAQERLIILGCSKLCQKSRHYNNLLHKIQSSGTMLNYQELFKL</sequence>
<comment type="caution">
    <text evidence="1">The sequence shown here is derived from an EMBL/GenBank/DDBJ whole genome shotgun (WGS) entry which is preliminary data.</text>
</comment>
<proteinExistence type="predicted"/>